<feature type="transmembrane region" description="Helical" evidence="1">
    <location>
        <begin position="114"/>
        <end position="133"/>
    </location>
</feature>
<keyword evidence="1" id="KW-1133">Transmembrane helix</keyword>
<keyword evidence="1" id="KW-0472">Membrane</keyword>
<evidence type="ECO:0000256" key="1">
    <source>
        <dbReference type="SAM" id="Phobius"/>
    </source>
</evidence>
<organism evidence="2 3">
    <name type="scientific">Ascaris lumbricoides</name>
    <name type="common">Giant roundworm</name>
    <dbReference type="NCBI Taxonomy" id="6252"/>
    <lineage>
        <taxon>Eukaryota</taxon>
        <taxon>Metazoa</taxon>
        <taxon>Ecdysozoa</taxon>
        <taxon>Nematoda</taxon>
        <taxon>Chromadorea</taxon>
        <taxon>Rhabditida</taxon>
        <taxon>Spirurina</taxon>
        <taxon>Ascaridomorpha</taxon>
        <taxon>Ascaridoidea</taxon>
        <taxon>Ascarididae</taxon>
        <taxon>Ascaris</taxon>
    </lineage>
</organism>
<feature type="transmembrane region" description="Helical" evidence="1">
    <location>
        <begin position="55"/>
        <end position="74"/>
    </location>
</feature>
<dbReference type="WBParaSite" id="ALUE_0001709501-mRNA-1">
    <property type="protein sequence ID" value="ALUE_0001709501-mRNA-1"/>
    <property type="gene ID" value="ALUE_0001709501"/>
</dbReference>
<name>A0A0M3IFT1_ASCLU</name>
<evidence type="ECO:0000313" key="3">
    <source>
        <dbReference type="WBParaSite" id="ALUE_0001709501-mRNA-1"/>
    </source>
</evidence>
<sequence>MTTFALNNSKDAVMLLTGIDMEAMPAANSVLPCSYTRDGVICGVFFSNPQYIGEMVTIITGTICATFVLYLCFTRSILTDVINLFTVNIFGPMLLLLLFQALDLIQLYFADYGITYGPLMTMTACCLMLFGTVNSVNFRALSILLLLSIYCSYSHPITHAKYFNFR</sequence>
<accession>A0A0M3IFT1</accession>
<feature type="transmembrane region" description="Helical" evidence="1">
    <location>
        <begin position="140"/>
        <end position="158"/>
    </location>
</feature>
<proteinExistence type="predicted"/>
<evidence type="ECO:0000313" key="2">
    <source>
        <dbReference type="Proteomes" id="UP000036681"/>
    </source>
</evidence>
<reference evidence="3" key="1">
    <citation type="submission" date="2017-02" db="UniProtKB">
        <authorList>
            <consortium name="WormBaseParasite"/>
        </authorList>
    </citation>
    <scope>IDENTIFICATION</scope>
</reference>
<keyword evidence="1" id="KW-0812">Transmembrane</keyword>
<keyword evidence="2" id="KW-1185">Reference proteome</keyword>
<dbReference type="AlphaFoldDB" id="A0A0M3IFT1"/>
<feature type="transmembrane region" description="Helical" evidence="1">
    <location>
        <begin position="81"/>
        <end position="102"/>
    </location>
</feature>
<dbReference type="Proteomes" id="UP000036681">
    <property type="component" value="Unplaced"/>
</dbReference>
<protein>
    <submittedName>
        <fullName evidence="3">G_PROTEIN_RECEP_F1_2 domain-containing protein</fullName>
    </submittedName>
</protein>